<feature type="transmembrane region" description="Helical" evidence="7">
    <location>
        <begin position="31"/>
        <end position="49"/>
    </location>
</feature>
<evidence type="ECO:0000313" key="10">
    <source>
        <dbReference type="Proteomes" id="UP000192223"/>
    </source>
</evidence>
<dbReference type="PROSITE" id="PS50216">
    <property type="entry name" value="DHHC"/>
    <property type="match status" value="1"/>
</dbReference>
<name>A0A7F5RB82_AGRPL</name>
<feature type="compositionally biased region" description="Polar residues" evidence="8">
    <location>
        <begin position="555"/>
        <end position="575"/>
    </location>
</feature>
<keyword evidence="6 7" id="KW-0012">Acyltransferase</keyword>
<dbReference type="InterPro" id="IPR039859">
    <property type="entry name" value="PFA4/ZDH16/20/ERF2-like"/>
</dbReference>
<dbReference type="AlphaFoldDB" id="A0A7F5RB82"/>
<dbReference type="PANTHER" id="PTHR22883">
    <property type="entry name" value="ZINC FINGER DHHC DOMAIN CONTAINING PROTEIN"/>
    <property type="match status" value="1"/>
</dbReference>
<feature type="domain" description="Palmitoyltransferase DHHC" evidence="9">
    <location>
        <begin position="111"/>
        <end position="255"/>
    </location>
</feature>
<sequence>MIMINAGNGGPDSNRIRREHGLQLPLHPLQVTGWLGVIGLSAGSFLILIPALPEAFQLAALAPLSVVLLFHLAAHLGTTLVDPAEPALRCVRPRPLPELDRTKYLHVIENGKCHLCCISISGPRTKHCSSCNKCVTNFDHHCKWLNHCVGGRNYVSFLMCVSTALIAAIIVAILAIAELFIHQTNPNFLTRSQTNVTETKPDQFISIISNDFVFLAIVAVLGLLAVVSAGLLLHLCFFHIYISFLGLTTYEYIRDQRQQQSNSAPVQIQSSPVKDVKRLCSTLTHHRPSELNCVDTSQLPSYYEKKSHVAAFFSCALLEESCVSRTNATSTSPVNVSEDCHTCVTTTNVVTPAPVTEHCGKKRLRQRWNCCASVPDSPEDPHSPNEPRCLINLCRYKVKRKRNVSTTYEGRRASHHGPWTSAKIRVLFRVINNLRQNRRRNQIQISPKKKQSVGSAKDGCAQPHIQTVSNLIPIPSYPGSENTKKTQPSSALPPLPRRRIISETELADALGVLQQQQQQLQRTSIRRHLPQYRRRRRSFTLRPKSPALSPIRESGLSNPASPSHQQYSVPAQNIM</sequence>
<dbReference type="EC" id="2.3.1.225" evidence="7"/>
<accession>A0A7F5RB82</accession>
<keyword evidence="4 7" id="KW-1133">Transmembrane helix</keyword>
<reference evidence="11" key="1">
    <citation type="submission" date="2025-08" db="UniProtKB">
        <authorList>
            <consortium name="RefSeq"/>
        </authorList>
    </citation>
    <scope>IDENTIFICATION</scope>
    <source>
        <tissue evidence="11">Entire body</tissue>
    </source>
</reference>
<feature type="transmembrane region" description="Helical" evidence="7">
    <location>
        <begin position="154"/>
        <end position="181"/>
    </location>
</feature>
<dbReference type="Proteomes" id="UP000192223">
    <property type="component" value="Unplaced"/>
</dbReference>
<evidence type="ECO:0000256" key="6">
    <source>
        <dbReference type="ARBA" id="ARBA00023315"/>
    </source>
</evidence>
<dbReference type="OrthoDB" id="6770551at2759"/>
<evidence type="ECO:0000256" key="5">
    <source>
        <dbReference type="ARBA" id="ARBA00023136"/>
    </source>
</evidence>
<comment type="subcellular location">
    <subcellularLocation>
        <location evidence="1">Membrane</location>
        <topology evidence="1">Multi-pass membrane protein</topology>
    </subcellularLocation>
</comment>
<dbReference type="GO" id="GO:0016020">
    <property type="term" value="C:membrane"/>
    <property type="evidence" value="ECO:0007669"/>
    <property type="project" value="UniProtKB-SubCell"/>
</dbReference>
<evidence type="ECO:0000256" key="3">
    <source>
        <dbReference type="ARBA" id="ARBA00022692"/>
    </source>
</evidence>
<dbReference type="FunCoup" id="A0A7F5RB82">
    <property type="interactions" value="7"/>
</dbReference>
<dbReference type="GeneID" id="108735384"/>
<evidence type="ECO:0000313" key="11">
    <source>
        <dbReference type="RefSeq" id="XP_025833238.1"/>
    </source>
</evidence>
<feature type="transmembrane region" description="Helical" evidence="7">
    <location>
        <begin position="202"/>
        <end position="225"/>
    </location>
</feature>
<dbReference type="InParanoid" id="A0A7F5RB82"/>
<feature type="region of interest" description="Disordered" evidence="8">
    <location>
        <begin position="534"/>
        <end position="575"/>
    </location>
</feature>
<evidence type="ECO:0000259" key="9">
    <source>
        <dbReference type="Pfam" id="PF01529"/>
    </source>
</evidence>
<evidence type="ECO:0000256" key="7">
    <source>
        <dbReference type="RuleBase" id="RU079119"/>
    </source>
</evidence>
<protein>
    <recommendedName>
        <fullName evidence="7">Palmitoyltransferase</fullName>
        <ecNumber evidence="7">2.3.1.225</ecNumber>
    </recommendedName>
</protein>
<dbReference type="GO" id="GO:0005794">
    <property type="term" value="C:Golgi apparatus"/>
    <property type="evidence" value="ECO:0007669"/>
    <property type="project" value="TreeGrafter"/>
</dbReference>
<keyword evidence="2 7" id="KW-0808">Transferase</keyword>
<evidence type="ECO:0000256" key="2">
    <source>
        <dbReference type="ARBA" id="ARBA00022679"/>
    </source>
</evidence>
<comment type="similarity">
    <text evidence="7">Belongs to the DHHC palmitoyltransferase family.</text>
</comment>
<evidence type="ECO:0000256" key="1">
    <source>
        <dbReference type="ARBA" id="ARBA00004141"/>
    </source>
</evidence>
<dbReference type="GO" id="GO:0019706">
    <property type="term" value="F:protein-cysteine S-palmitoyltransferase activity"/>
    <property type="evidence" value="ECO:0007669"/>
    <property type="project" value="UniProtKB-EC"/>
</dbReference>
<gene>
    <name evidence="11" type="primary">LOC108735384</name>
</gene>
<feature type="compositionally biased region" description="Polar residues" evidence="8">
    <location>
        <begin position="479"/>
        <end position="490"/>
    </location>
</feature>
<keyword evidence="10" id="KW-1185">Reference proteome</keyword>
<comment type="domain">
    <text evidence="7">The DHHC domain is required for palmitoyltransferase activity.</text>
</comment>
<evidence type="ECO:0000256" key="8">
    <source>
        <dbReference type="SAM" id="MobiDB-lite"/>
    </source>
</evidence>
<dbReference type="KEGG" id="apln:108735384"/>
<keyword evidence="5 7" id="KW-0472">Membrane</keyword>
<evidence type="ECO:0000256" key="4">
    <source>
        <dbReference type="ARBA" id="ARBA00022989"/>
    </source>
</evidence>
<dbReference type="GO" id="GO:0005783">
    <property type="term" value="C:endoplasmic reticulum"/>
    <property type="evidence" value="ECO:0007669"/>
    <property type="project" value="TreeGrafter"/>
</dbReference>
<feature type="transmembrane region" description="Helical" evidence="7">
    <location>
        <begin position="56"/>
        <end position="74"/>
    </location>
</feature>
<dbReference type="RefSeq" id="XP_025833238.1">
    <property type="nucleotide sequence ID" value="XM_025977453.1"/>
</dbReference>
<dbReference type="Pfam" id="PF01529">
    <property type="entry name" value="DHHC"/>
    <property type="match status" value="1"/>
</dbReference>
<feature type="region of interest" description="Disordered" evidence="8">
    <location>
        <begin position="445"/>
        <end position="496"/>
    </location>
</feature>
<organism evidence="10 11">
    <name type="scientific">Agrilus planipennis</name>
    <name type="common">Emerald ash borer</name>
    <name type="synonym">Agrilus marcopoli</name>
    <dbReference type="NCBI Taxonomy" id="224129"/>
    <lineage>
        <taxon>Eukaryota</taxon>
        <taxon>Metazoa</taxon>
        <taxon>Ecdysozoa</taxon>
        <taxon>Arthropoda</taxon>
        <taxon>Hexapoda</taxon>
        <taxon>Insecta</taxon>
        <taxon>Pterygota</taxon>
        <taxon>Neoptera</taxon>
        <taxon>Endopterygota</taxon>
        <taxon>Coleoptera</taxon>
        <taxon>Polyphaga</taxon>
        <taxon>Elateriformia</taxon>
        <taxon>Buprestoidea</taxon>
        <taxon>Buprestidae</taxon>
        <taxon>Agrilinae</taxon>
        <taxon>Agrilus</taxon>
    </lineage>
</organism>
<dbReference type="PANTHER" id="PTHR22883:SF203">
    <property type="entry name" value="PALMITOYLTRANSFERASE"/>
    <property type="match status" value="1"/>
</dbReference>
<comment type="catalytic activity">
    <reaction evidence="7">
        <text>L-cysteinyl-[protein] + hexadecanoyl-CoA = S-hexadecanoyl-L-cysteinyl-[protein] + CoA</text>
        <dbReference type="Rhea" id="RHEA:36683"/>
        <dbReference type="Rhea" id="RHEA-COMP:10131"/>
        <dbReference type="Rhea" id="RHEA-COMP:11032"/>
        <dbReference type="ChEBI" id="CHEBI:29950"/>
        <dbReference type="ChEBI" id="CHEBI:57287"/>
        <dbReference type="ChEBI" id="CHEBI:57379"/>
        <dbReference type="ChEBI" id="CHEBI:74151"/>
        <dbReference type="EC" id="2.3.1.225"/>
    </reaction>
</comment>
<proteinExistence type="inferred from homology"/>
<keyword evidence="3 7" id="KW-0812">Transmembrane</keyword>
<dbReference type="GO" id="GO:0006612">
    <property type="term" value="P:protein targeting to membrane"/>
    <property type="evidence" value="ECO:0007669"/>
    <property type="project" value="TreeGrafter"/>
</dbReference>
<dbReference type="InterPro" id="IPR001594">
    <property type="entry name" value="Palmitoyltrfase_DHHC"/>
</dbReference>